<evidence type="ECO:0000313" key="2">
    <source>
        <dbReference type="Proteomes" id="UP000036958"/>
    </source>
</evidence>
<organism evidence="1 2">
    <name type="scientific">Sunxiuqinia dokdonensis</name>
    <dbReference type="NCBI Taxonomy" id="1409788"/>
    <lineage>
        <taxon>Bacteria</taxon>
        <taxon>Pseudomonadati</taxon>
        <taxon>Bacteroidota</taxon>
        <taxon>Bacteroidia</taxon>
        <taxon>Marinilabiliales</taxon>
        <taxon>Prolixibacteraceae</taxon>
        <taxon>Sunxiuqinia</taxon>
    </lineage>
</organism>
<proteinExistence type="predicted"/>
<dbReference type="EMBL" id="LGIA01000030">
    <property type="protein sequence ID" value="KOH46379.1"/>
    <property type="molecule type" value="Genomic_DNA"/>
</dbReference>
<comment type="caution">
    <text evidence="1">The sequence shown here is derived from an EMBL/GenBank/DDBJ whole genome shotgun (WGS) entry which is preliminary data.</text>
</comment>
<dbReference type="AlphaFoldDB" id="A0A0L8VD39"/>
<dbReference type="InterPro" id="IPR045944">
    <property type="entry name" value="DUF6364"/>
</dbReference>
<protein>
    <submittedName>
        <fullName evidence="1">Uncharacterized protein</fullName>
    </submittedName>
</protein>
<reference evidence="2" key="1">
    <citation type="submission" date="2015-07" db="EMBL/GenBank/DDBJ databases">
        <title>Genome sequencing of Sunxiuqinia dokdonensis strain SK.</title>
        <authorList>
            <person name="Ahn S."/>
            <person name="Kim B.-C."/>
        </authorList>
    </citation>
    <scope>NUCLEOTIDE SEQUENCE [LARGE SCALE GENOMIC DNA]</scope>
    <source>
        <strain evidence="2">SK</strain>
    </source>
</reference>
<sequence>MHHCRKYIEIVYYLCIKNEAMKAKLTLKIDKSTIEKAKKYAREKDTSLSKMIENYLQALTNKQEDDDEVSPLVKSLTGVIKPIDFDYKKSYTSCLANKYI</sequence>
<accession>A0A0L8VD39</accession>
<dbReference type="Pfam" id="PF19891">
    <property type="entry name" value="DUF6364"/>
    <property type="match status" value="1"/>
</dbReference>
<dbReference type="Proteomes" id="UP000036958">
    <property type="component" value="Unassembled WGS sequence"/>
</dbReference>
<dbReference type="STRING" id="1409788.NC99_08100"/>
<keyword evidence="2" id="KW-1185">Reference proteome</keyword>
<evidence type="ECO:0000313" key="1">
    <source>
        <dbReference type="EMBL" id="KOH46379.1"/>
    </source>
</evidence>
<name>A0A0L8VD39_9BACT</name>
<gene>
    <name evidence="1" type="ORF">NC99_08100</name>
</gene>